<dbReference type="SUPFAM" id="SSF48403">
    <property type="entry name" value="Ankyrin repeat"/>
    <property type="match status" value="2"/>
</dbReference>
<feature type="compositionally biased region" description="Polar residues" evidence="4">
    <location>
        <begin position="563"/>
        <end position="581"/>
    </location>
</feature>
<feature type="repeat" description="ANK" evidence="3">
    <location>
        <begin position="1059"/>
        <end position="1095"/>
    </location>
</feature>
<feature type="region of interest" description="Disordered" evidence="4">
    <location>
        <begin position="221"/>
        <end position="250"/>
    </location>
</feature>
<dbReference type="AlphaFoldDB" id="A0AA88KEM9"/>
<evidence type="ECO:0000256" key="2">
    <source>
        <dbReference type="ARBA" id="ARBA00023043"/>
    </source>
</evidence>
<gene>
    <name evidence="5" type="ORF">C9374_010172</name>
</gene>
<feature type="repeat" description="ANK" evidence="3">
    <location>
        <begin position="948"/>
        <end position="969"/>
    </location>
</feature>
<feature type="region of interest" description="Disordered" evidence="4">
    <location>
        <begin position="158"/>
        <end position="185"/>
    </location>
</feature>
<feature type="compositionally biased region" description="Polar residues" evidence="4">
    <location>
        <begin position="344"/>
        <end position="353"/>
    </location>
</feature>
<feature type="compositionally biased region" description="Low complexity" evidence="4">
    <location>
        <begin position="221"/>
        <end position="238"/>
    </location>
</feature>
<feature type="repeat" description="ANK" evidence="3">
    <location>
        <begin position="1024"/>
        <end position="1045"/>
    </location>
</feature>
<feature type="compositionally biased region" description="Basic and acidic residues" evidence="4">
    <location>
        <begin position="501"/>
        <end position="523"/>
    </location>
</feature>
<organism evidence="5 6">
    <name type="scientific">Naegleria lovaniensis</name>
    <name type="common">Amoeba</name>
    <dbReference type="NCBI Taxonomy" id="51637"/>
    <lineage>
        <taxon>Eukaryota</taxon>
        <taxon>Discoba</taxon>
        <taxon>Heterolobosea</taxon>
        <taxon>Tetramitia</taxon>
        <taxon>Eutetramitia</taxon>
        <taxon>Vahlkampfiidae</taxon>
        <taxon>Naegleria</taxon>
    </lineage>
</organism>
<dbReference type="Pfam" id="PF12796">
    <property type="entry name" value="Ank_2"/>
    <property type="match status" value="3"/>
</dbReference>
<dbReference type="EMBL" id="PYSW02000040">
    <property type="protein sequence ID" value="KAG2375168.1"/>
    <property type="molecule type" value="Genomic_DNA"/>
</dbReference>
<dbReference type="InterPro" id="IPR036770">
    <property type="entry name" value="Ankyrin_rpt-contain_sf"/>
</dbReference>
<keyword evidence="1" id="KW-0677">Repeat</keyword>
<protein>
    <submittedName>
        <fullName evidence="5">Uncharacterized protein</fullName>
    </submittedName>
</protein>
<feature type="region of interest" description="Disordered" evidence="4">
    <location>
        <begin position="268"/>
        <end position="300"/>
    </location>
</feature>
<name>A0AA88KEM9_NAELO</name>
<dbReference type="PANTHER" id="PTHR24161">
    <property type="entry name" value="ANK_REP_REGION DOMAIN-CONTAINING PROTEIN-RELATED"/>
    <property type="match status" value="1"/>
</dbReference>
<dbReference type="PROSITE" id="PS50088">
    <property type="entry name" value="ANK_REPEAT"/>
    <property type="match status" value="4"/>
</dbReference>
<dbReference type="SMART" id="SM00248">
    <property type="entry name" value="ANK"/>
    <property type="match status" value="6"/>
</dbReference>
<dbReference type="Proteomes" id="UP000816034">
    <property type="component" value="Unassembled WGS sequence"/>
</dbReference>
<keyword evidence="6" id="KW-1185">Reference proteome</keyword>
<feature type="compositionally biased region" description="Low complexity" evidence="4">
    <location>
        <begin position="167"/>
        <end position="183"/>
    </location>
</feature>
<feature type="region of interest" description="Disordered" evidence="4">
    <location>
        <begin position="500"/>
        <end position="523"/>
    </location>
</feature>
<feature type="region of interest" description="Disordered" evidence="4">
    <location>
        <begin position="1"/>
        <end position="48"/>
    </location>
</feature>
<feature type="region of interest" description="Disordered" evidence="4">
    <location>
        <begin position="563"/>
        <end position="602"/>
    </location>
</feature>
<evidence type="ECO:0000313" key="6">
    <source>
        <dbReference type="Proteomes" id="UP000816034"/>
    </source>
</evidence>
<dbReference type="GeneID" id="68102626"/>
<evidence type="ECO:0000256" key="1">
    <source>
        <dbReference type="ARBA" id="ARBA00022737"/>
    </source>
</evidence>
<keyword evidence="2 3" id="KW-0040">ANK repeat</keyword>
<dbReference type="PANTHER" id="PTHR24161:SF122">
    <property type="match status" value="1"/>
</dbReference>
<dbReference type="PRINTS" id="PR01415">
    <property type="entry name" value="ANKYRIN"/>
</dbReference>
<feature type="region of interest" description="Disordered" evidence="4">
    <location>
        <begin position="88"/>
        <end position="108"/>
    </location>
</feature>
<reference evidence="5 6" key="1">
    <citation type="journal article" date="2018" name="BMC Genomics">
        <title>The genome of Naegleria lovaniensis, the basis for a comparative approach to unravel pathogenicity factors of the human pathogenic amoeba N. fowleri.</title>
        <authorList>
            <person name="Liechti N."/>
            <person name="Schurch N."/>
            <person name="Bruggmann R."/>
            <person name="Wittwer M."/>
        </authorList>
    </citation>
    <scope>NUCLEOTIDE SEQUENCE [LARGE SCALE GENOMIC DNA]</scope>
    <source>
        <strain evidence="5 6">ATCC 30569</strain>
    </source>
</reference>
<evidence type="ECO:0000256" key="3">
    <source>
        <dbReference type="PROSITE-ProRule" id="PRU00023"/>
    </source>
</evidence>
<feature type="compositionally biased region" description="Polar residues" evidence="4">
    <location>
        <begin position="360"/>
        <end position="370"/>
    </location>
</feature>
<proteinExistence type="predicted"/>
<evidence type="ECO:0000256" key="4">
    <source>
        <dbReference type="SAM" id="MobiDB-lite"/>
    </source>
</evidence>
<feature type="compositionally biased region" description="Basic and acidic residues" evidence="4">
    <location>
        <begin position="404"/>
        <end position="414"/>
    </location>
</feature>
<feature type="compositionally biased region" description="Polar residues" evidence="4">
    <location>
        <begin position="1"/>
        <end position="18"/>
    </location>
</feature>
<dbReference type="PROSITE" id="PS50297">
    <property type="entry name" value="ANK_REP_REGION"/>
    <property type="match status" value="4"/>
</dbReference>
<evidence type="ECO:0000313" key="5">
    <source>
        <dbReference type="EMBL" id="KAG2375168.1"/>
    </source>
</evidence>
<feature type="region of interest" description="Disordered" evidence="4">
    <location>
        <begin position="640"/>
        <end position="663"/>
    </location>
</feature>
<feature type="compositionally biased region" description="Polar residues" evidence="4">
    <location>
        <begin position="648"/>
        <end position="659"/>
    </location>
</feature>
<comment type="caution">
    <text evidence="5">The sequence shown here is derived from an EMBL/GenBank/DDBJ whole genome shotgun (WGS) entry which is preliminary data.</text>
</comment>
<sequence>MATTSTMHMNHQQQPHLNSSSSSSSSKPLASHHSNLFSNETTTTTTSIHELSPHRAINMNSNNDHCSSNDNNNNSELLFITDRQQYRNTRSNSTNSNNSNHYNNHATTTTTNTTCLSSPISHDQALHENNATHSPSLSYAAPKSSRWTKLKQAFKREHQQANMNAPTTTKQTTTTPHTSSHSHTVLKHNNNNLTASSAIITDRSSSDPSFSSYKNPVFIPSASSSSSPYLSKPSSASHSSDDSQHQISSDDPTMMTFETFLSVNTLSASPKSTGQSSYHTSPSSPVMNQNPYQTRMTSPTSSLLKVSNAYLFQDDERNCVTSPSGFSVSSMHSEPPPAATLVLQTQSSPSLTNNRKKKQTASPFSPPTNEMNEEVDPLPTSKKTKGNIKRLIAMLTPRRRRSSKHESSKVDNGKSKLSNVDNINDPALLDVAHKRQLFEQRTAELGSKTVNSDEHLKLLQKERIVTAQIQHFNQSQDHIELQPIQKRKYSVSGKLATWLRAGRDSSDKPKSQSFTDEKKEKRKSLSEIMKNNFSLSSSSNTSDGSDKANTLVKIHRLAVSNINTNTKSNTGSSQTVKSSDITSDENLTDVPITNELPKSSLPRSNIPLLALESEEFRKTTEQIALELDEIGDELLSRESDIEEPAKPTPSQNDSASPPSLNVALPENIPKSVLSPIFDIDQDDYNTMSPIRLPSTTNESESVRRCPLSIVSDFSLLKPNQVYYYLLDNFVNNSEFDDHTCAEKIEEFFNAYIEYHRTVENPQSDDGLTPATFTEADIRNLRDKERPKCYLMHQAAKKNRSSLIYLLATKYNCDVEAQDELESSPLHWACSHRSIDSILVLCQLKARVNIRDKYGKAPLHLLLTKAIADEASCNLESAHQCFKGAQILCNMFDGDYNFKTSDGSTILHIACELGRMETVKFLVGESNDIMQGTATQGSNRVLLNSKDKIGKTPLMRAATKGHLDIVEYIIINSKPSVVFGPMSRDDKKQNILHQAALQGLDALVNRIAFHNPNACANMMQEQDISGNSPLHLAVSKGNVKTVNLFLTLLNKDVVNVINEKCETPLHLACKVKDKKAAEKICRYLLQNGANPDLKDNKQQTPRQLALENELQLEFTGPKNKKK</sequence>
<dbReference type="InterPro" id="IPR002110">
    <property type="entry name" value="Ankyrin_rpt"/>
</dbReference>
<feature type="repeat" description="ANK" evidence="3">
    <location>
        <begin position="901"/>
        <end position="933"/>
    </location>
</feature>
<dbReference type="Gene3D" id="1.25.40.20">
    <property type="entry name" value="Ankyrin repeat-containing domain"/>
    <property type="match status" value="3"/>
</dbReference>
<feature type="region of interest" description="Disordered" evidence="4">
    <location>
        <begin position="344"/>
        <end position="421"/>
    </location>
</feature>
<accession>A0AA88KEM9</accession>
<dbReference type="RefSeq" id="XP_044544342.1">
    <property type="nucleotide sequence ID" value="XM_044685687.1"/>
</dbReference>